<dbReference type="PROSITE" id="PS51186">
    <property type="entry name" value="GNAT"/>
    <property type="match status" value="1"/>
</dbReference>
<reference evidence="2 3" key="1">
    <citation type="submission" date="2020-11" db="EMBL/GenBank/DDBJ databases">
        <title>Treponema Peruensis nv. sp., first commensal Treponema isolated from human feces.</title>
        <authorList>
            <person name="Belkhou C."/>
            <person name="Raes J."/>
        </authorList>
    </citation>
    <scope>NUCLEOTIDE SEQUENCE [LARGE SCALE GENOMIC DNA]</scope>
    <source>
        <strain evidence="2 3">RCC2812</strain>
    </source>
</reference>
<dbReference type="Proteomes" id="UP000595224">
    <property type="component" value="Chromosome"/>
</dbReference>
<dbReference type="EMBL" id="CP064936">
    <property type="protein sequence ID" value="QQA01022.1"/>
    <property type="molecule type" value="Genomic_DNA"/>
</dbReference>
<dbReference type="Pfam" id="PF08445">
    <property type="entry name" value="FR47"/>
    <property type="match status" value="1"/>
</dbReference>
<dbReference type="Gene3D" id="3.40.630.30">
    <property type="match status" value="1"/>
</dbReference>
<organism evidence="2 3">
    <name type="scientific">Treponema peruense</name>
    <dbReference type="NCBI Taxonomy" id="2787628"/>
    <lineage>
        <taxon>Bacteria</taxon>
        <taxon>Pseudomonadati</taxon>
        <taxon>Spirochaetota</taxon>
        <taxon>Spirochaetia</taxon>
        <taxon>Spirochaetales</taxon>
        <taxon>Treponemataceae</taxon>
        <taxon>Treponema</taxon>
    </lineage>
</organism>
<feature type="domain" description="N-acetyltransferase" evidence="1">
    <location>
        <begin position="143"/>
        <end position="283"/>
    </location>
</feature>
<dbReference type="InterPro" id="IPR016181">
    <property type="entry name" value="Acyl_CoA_acyltransferase"/>
</dbReference>
<name>A0A7T3RDJ6_9SPIR</name>
<dbReference type="AlphaFoldDB" id="A0A7T3RDJ6"/>
<evidence type="ECO:0000313" key="2">
    <source>
        <dbReference type="EMBL" id="QQA01022.1"/>
    </source>
</evidence>
<dbReference type="GO" id="GO:0016747">
    <property type="term" value="F:acyltransferase activity, transferring groups other than amino-acyl groups"/>
    <property type="evidence" value="ECO:0007669"/>
    <property type="project" value="InterPro"/>
</dbReference>
<dbReference type="SUPFAM" id="SSF55729">
    <property type="entry name" value="Acyl-CoA N-acyltransferases (Nat)"/>
    <property type="match status" value="1"/>
</dbReference>
<dbReference type="InterPro" id="IPR000182">
    <property type="entry name" value="GNAT_dom"/>
</dbReference>
<dbReference type="KEGG" id="tper:IWA51_12345"/>
<gene>
    <name evidence="2" type="ORF">IWA51_12345</name>
</gene>
<accession>A0A7T3RDJ6</accession>
<proteinExistence type="predicted"/>
<protein>
    <submittedName>
        <fullName evidence="2">GNAT family N-acetyltransferase</fullName>
    </submittedName>
</protein>
<keyword evidence="3" id="KW-1185">Reference proteome</keyword>
<keyword evidence="2" id="KW-0808">Transferase</keyword>
<dbReference type="InterPro" id="IPR013653">
    <property type="entry name" value="GCN5-like_dom"/>
</dbReference>
<evidence type="ECO:0000259" key="1">
    <source>
        <dbReference type="PROSITE" id="PS51186"/>
    </source>
</evidence>
<sequence length="283" mass="31658">MQAANCPDAKALFLQAQTFLLAEEKFNCALMQRILNEEESVFLILNTDSDKKDAPCPVQIAGVFSYNIGKSLSAFIPDMNEEIKKELALFFKDKKIHSITGESSCVSKLEAALCNVNFYKERRARELFLMEQTCGAVCKPAFGVVKECSLSDGNLLMPLQVAYDTEEEISPWKKIPPAAERMVLDKTLRTLTVFGIFYKDTFIAKANTNAQTKNFVQLGGVYTKKEFRGKNLAAALVCAIAYKARAEGKKTILFVRQKNISAIRSYTKAGFTLAGNFKIVYFR</sequence>
<dbReference type="RefSeq" id="WP_198442631.1">
    <property type="nucleotide sequence ID" value="NZ_CP064936.1"/>
</dbReference>
<evidence type="ECO:0000313" key="3">
    <source>
        <dbReference type="Proteomes" id="UP000595224"/>
    </source>
</evidence>